<dbReference type="AlphaFoldDB" id="A0A5C8UTP4"/>
<keyword evidence="2" id="KW-0560">Oxidoreductase</keyword>
<dbReference type="PROSITE" id="PS51725">
    <property type="entry name" value="ABM"/>
    <property type="match status" value="1"/>
</dbReference>
<keyword evidence="3" id="KW-1185">Reference proteome</keyword>
<proteinExistence type="predicted"/>
<dbReference type="PANTHER" id="PTHR33336">
    <property type="entry name" value="QUINOL MONOOXYGENASE YGIN-RELATED"/>
    <property type="match status" value="1"/>
</dbReference>
<dbReference type="InterPro" id="IPR007138">
    <property type="entry name" value="ABM_dom"/>
</dbReference>
<dbReference type="GO" id="GO:0005829">
    <property type="term" value="C:cytosol"/>
    <property type="evidence" value="ECO:0007669"/>
    <property type="project" value="TreeGrafter"/>
</dbReference>
<dbReference type="InterPro" id="IPR050744">
    <property type="entry name" value="AI-2_Isomerase_LsrG"/>
</dbReference>
<dbReference type="Proteomes" id="UP000321379">
    <property type="component" value="Unassembled WGS sequence"/>
</dbReference>
<evidence type="ECO:0000259" key="1">
    <source>
        <dbReference type="PROSITE" id="PS51725"/>
    </source>
</evidence>
<dbReference type="SUPFAM" id="SSF54909">
    <property type="entry name" value="Dimeric alpha+beta barrel"/>
    <property type="match status" value="1"/>
</dbReference>
<evidence type="ECO:0000313" key="3">
    <source>
        <dbReference type="Proteomes" id="UP000321379"/>
    </source>
</evidence>
<comment type="caution">
    <text evidence="2">The sequence shown here is derived from an EMBL/GenBank/DDBJ whole genome shotgun (WGS) entry which is preliminary data.</text>
</comment>
<dbReference type="InterPro" id="IPR011008">
    <property type="entry name" value="Dimeric_a/b-barrel"/>
</dbReference>
<keyword evidence="2" id="KW-0503">Monooxygenase</keyword>
<dbReference type="RefSeq" id="WP_147782213.1">
    <property type="nucleotide sequence ID" value="NZ_VRMG01000004.1"/>
</dbReference>
<gene>
    <name evidence="2" type="ORF">FVP33_03310</name>
</gene>
<protein>
    <submittedName>
        <fullName evidence="2">Antibiotic biosynthesis monooxygenase</fullName>
    </submittedName>
</protein>
<dbReference type="EMBL" id="VRMG01000004">
    <property type="protein sequence ID" value="TXN31964.1"/>
    <property type="molecule type" value="Genomic_DNA"/>
</dbReference>
<organism evidence="2 3">
    <name type="scientific">Lacisediminihabitans profunda</name>
    <dbReference type="NCBI Taxonomy" id="2594790"/>
    <lineage>
        <taxon>Bacteria</taxon>
        <taxon>Bacillati</taxon>
        <taxon>Actinomycetota</taxon>
        <taxon>Actinomycetes</taxon>
        <taxon>Micrococcales</taxon>
        <taxon>Microbacteriaceae</taxon>
        <taxon>Lacisediminihabitans</taxon>
    </lineage>
</organism>
<dbReference type="Pfam" id="PF03992">
    <property type="entry name" value="ABM"/>
    <property type="match status" value="1"/>
</dbReference>
<name>A0A5C8UTP4_9MICO</name>
<reference evidence="2 3" key="1">
    <citation type="submission" date="2019-08" db="EMBL/GenBank/DDBJ databases">
        <title>Bacterial whole genome sequence for Glaciihabitans sp. CHu50b-6-2.</title>
        <authorList>
            <person name="Jin L."/>
        </authorList>
    </citation>
    <scope>NUCLEOTIDE SEQUENCE [LARGE SCALE GENOMIC DNA]</scope>
    <source>
        <strain evidence="2 3">CHu50b-6-2</strain>
    </source>
</reference>
<sequence>MFLAIAHYTVADGNESAVLALVAELESASRAEPGCLAFDAYLKVGSARRVVLIERYRSEADFALHRETEHFARLVLAQIVPLLEERSVESWELPD</sequence>
<evidence type="ECO:0000313" key="2">
    <source>
        <dbReference type="EMBL" id="TXN31964.1"/>
    </source>
</evidence>
<dbReference type="Gene3D" id="3.30.70.100">
    <property type="match status" value="1"/>
</dbReference>
<dbReference type="GO" id="GO:0004497">
    <property type="term" value="F:monooxygenase activity"/>
    <property type="evidence" value="ECO:0007669"/>
    <property type="project" value="UniProtKB-KW"/>
</dbReference>
<feature type="domain" description="ABM" evidence="1">
    <location>
        <begin position="2"/>
        <end position="93"/>
    </location>
</feature>
<dbReference type="PANTHER" id="PTHR33336:SF3">
    <property type="entry name" value="ABM DOMAIN-CONTAINING PROTEIN"/>
    <property type="match status" value="1"/>
</dbReference>
<accession>A0A5C8UTP4</accession>